<comment type="subunit">
    <text evidence="9 10">F-type ATPases have 2 components, CF(1) - the catalytic core - and CF(0) - the membrane proton channel. CF(1) has five subunits: alpha(3), beta(3), gamma(1), delta(1), epsilon(1). CF(0) has three main subunits: a, b and c.</text>
</comment>
<dbReference type="PANTHER" id="PTHR13822">
    <property type="entry name" value="ATP SYNTHASE DELTA/EPSILON CHAIN"/>
    <property type="match status" value="1"/>
</dbReference>
<evidence type="ECO:0000256" key="5">
    <source>
        <dbReference type="ARBA" id="ARBA00023065"/>
    </source>
</evidence>
<dbReference type="AlphaFoldDB" id="A0A2S8GF75"/>
<evidence type="ECO:0000313" key="13">
    <source>
        <dbReference type="Proteomes" id="UP000237819"/>
    </source>
</evidence>
<accession>A0A2S8GF75</accession>
<proteinExistence type="inferred from homology"/>
<keyword evidence="4 9" id="KW-0813">Transport</keyword>
<keyword evidence="9" id="KW-1003">Cell membrane</keyword>
<dbReference type="InterPro" id="IPR001469">
    <property type="entry name" value="ATP_synth_F1_dsu/esu"/>
</dbReference>
<organism evidence="12 13">
    <name type="scientific">Blastopirellula marina</name>
    <dbReference type="NCBI Taxonomy" id="124"/>
    <lineage>
        <taxon>Bacteria</taxon>
        <taxon>Pseudomonadati</taxon>
        <taxon>Planctomycetota</taxon>
        <taxon>Planctomycetia</taxon>
        <taxon>Pirellulales</taxon>
        <taxon>Pirellulaceae</taxon>
        <taxon>Blastopirellula</taxon>
    </lineage>
</organism>
<evidence type="ECO:0000256" key="4">
    <source>
        <dbReference type="ARBA" id="ARBA00022448"/>
    </source>
</evidence>
<evidence type="ECO:0000313" key="12">
    <source>
        <dbReference type="EMBL" id="PQO42940.1"/>
    </source>
</evidence>
<evidence type="ECO:0000256" key="6">
    <source>
        <dbReference type="ARBA" id="ARBA00023136"/>
    </source>
</evidence>
<dbReference type="OrthoDB" id="277064at2"/>
<evidence type="ECO:0000256" key="7">
    <source>
        <dbReference type="ARBA" id="ARBA00023196"/>
    </source>
</evidence>
<dbReference type="InterPro" id="IPR020546">
    <property type="entry name" value="ATP_synth_F1_dsu/esu_N"/>
</dbReference>
<sequence length="130" mass="13934">MAQLKCIVVTPEETALETMADFVALPLFDGEIGIAPSHSPMIGRLGFGEMRIKSGGTTTSYYVDGGFVQVANNEVNVLTGKAMPAGDVSKDDAVKQLEAALKHPASTDELLAIRDRMVEQARAQIRISQN</sequence>
<comment type="subcellular location">
    <subcellularLocation>
        <location evidence="9">Cell membrane</location>
        <topology evidence="9">Peripheral membrane protein</topology>
    </subcellularLocation>
    <subcellularLocation>
        <location evidence="2">Endomembrane system</location>
        <topology evidence="2">Peripheral membrane protein</topology>
    </subcellularLocation>
</comment>
<dbReference type="SUPFAM" id="SSF51344">
    <property type="entry name" value="Epsilon subunit of F1F0-ATP synthase N-terminal domain"/>
    <property type="match status" value="1"/>
</dbReference>
<gene>
    <name evidence="9 12" type="primary">atpC</name>
    <name evidence="12" type="ORF">C5Y93_24775</name>
</gene>
<dbReference type="Pfam" id="PF02823">
    <property type="entry name" value="ATP-synt_DE_N"/>
    <property type="match status" value="1"/>
</dbReference>
<protein>
    <recommendedName>
        <fullName evidence="9">ATP synthase epsilon chain</fullName>
    </recommendedName>
    <alternativeName>
        <fullName evidence="9">ATP synthase F1 sector epsilon subunit</fullName>
    </alternativeName>
    <alternativeName>
        <fullName evidence="9">F-ATPase epsilon subunit</fullName>
    </alternativeName>
</protein>
<keyword evidence="6 9" id="KW-0472">Membrane</keyword>
<dbReference type="GO" id="GO:0005524">
    <property type="term" value="F:ATP binding"/>
    <property type="evidence" value="ECO:0007669"/>
    <property type="project" value="UniProtKB-UniRule"/>
</dbReference>
<evidence type="ECO:0000256" key="9">
    <source>
        <dbReference type="HAMAP-Rule" id="MF_00530"/>
    </source>
</evidence>
<dbReference type="PANTHER" id="PTHR13822:SF10">
    <property type="entry name" value="ATP SYNTHASE EPSILON CHAIN, CHLOROPLASTIC"/>
    <property type="match status" value="1"/>
</dbReference>
<keyword evidence="7 9" id="KW-0139">CF(1)</keyword>
<dbReference type="GO" id="GO:0046933">
    <property type="term" value="F:proton-transporting ATP synthase activity, rotational mechanism"/>
    <property type="evidence" value="ECO:0007669"/>
    <property type="project" value="UniProtKB-UniRule"/>
</dbReference>
<keyword evidence="9" id="KW-0375">Hydrogen ion transport</keyword>
<dbReference type="CDD" id="cd12152">
    <property type="entry name" value="F1-ATPase_delta"/>
    <property type="match status" value="1"/>
</dbReference>
<keyword evidence="8 9" id="KW-0066">ATP synthesis</keyword>
<dbReference type="Proteomes" id="UP000237819">
    <property type="component" value="Unassembled WGS sequence"/>
</dbReference>
<evidence type="ECO:0000256" key="8">
    <source>
        <dbReference type="ARBA" id="ARBA00023310"/>
    </source>
</evidence>
<comment type="similarity">
    <text evidence="3 9 10">Belongs to the ATPase epsilon chain family.</text>
</comment>
<dbReference type="GO" id="GO:0045259">
    <property type="term" value="C:proton-transporting ATP synthase complex"/>
    <property type="evidence" value="ECO:0007669"/>
    <property type="project" value="UniProtKB-KW"/>
</dbReference>
<dbReference type="RefSeq" id="WP_105338152.1">
    <property type="nucleotide sequence ID" value="NZ_PUHZ01000024.1"/>
</dbReference>
<evidence type="ECO:0000256" key="2">
    <source>
        <dbReference type="ARBA" id="ARBA00004184"/>
    </source>
</evidence>
<evidence type="ECO:0000259" key="11">
    <source>
        <dbReference type="Pfam" id="PF02823"/>
    </source>
</evidence>
<evidence type="ECO:0000256" key="10">
    <source>
        <dbReference type="RuleBase" id="RU003656"/>
    </source>
</evidence>
<keyword evidence="5 9" id="KW-0406">Ion transport</keyword>
<comment type="function">
    <text evidence="1 9">Produces ATP from ADP in the presence of a proton gradient across the membrane.</text>
</comment>
<name>A0A2S8GF75_9BACT</name>
<feature type="domain" description="ATP synthase F1 complex delta/epsilon subunit N-terminal" evidence="11">
    <location>
        <begin position="4"/>
        <end position="82"/>
    </location>
</feature>
<reference evidence="12 13" key="1">
    <citation type="submission" date="2018-02" db="EMBL/GenBank/DDBJ databases">
        <title>Comparative genomes isolates from brazilian mangrove.</title>
        <authorList>
            <person name="Araujo J.E."/>
            <person name="Taketani R.G."/>
            <person name="Silva M.C.P."/>
            <person name="Loureco M.V."/>
            <person name="Andreote F.D."/>
        </authorList>
    </citation>
    <scope>NUCLEOTIDE SEQUENCE [LARGE SCALE GENOMIC DNA]</scope>
    <source>
        <strain evidence="12 13">Nap-Phe MGV</strain>
    </source>
</reference>
<dbReference type="NCBIfam" id="TIGR01216">
    <property type="entry name" value="ATP_synt_epsi"/>
    <property type="match status" value="1"/>
</dbReference>
<dbReference type="GO" id="GO:0005886">
    <property type="term" value="C:plasma membrane"/>
    <property type="evidence" value="ECO:0007669"/>
    <property type="project" value="UniProtKB-SubCell"/>
</dbReference>
<evidence type="ECO:0000256" key="1">
    <source>
        <dbReference type="ARBA" id="ARBA00003543"/>
    </source>
</evidence>
<dbReference type="InterPro" id="IPR036771">
    <property type="entry name" value="ATPsynth_dsu/esu_N"/>
</dbReference>
<dbReference type="EMBL" id="PUHZ01000024">
    <property type="protein sequence ID" value="PQO42940.1"/>
    <property type="molecule type" value="Genomic_DNA"/>
</dbReference>
<comment type="caution">
    <text evidence="12">The sequence shown here is derived from an EMBL/GenBank/DDBJ whole genome shotgun (WGS) entry which is preliminary data.</text>
</comment>
<dbReference type="Gene3D" id="2.60.15.10">
    <property type="entry name" value="F0F1 ATP synthase delta/epsilon subunit, N-terminal"/>
    <property type="match status" value="1"/>
</dbReference>
<dbReference type="HAMAP" id="MF_00530">
    <property type="entry name" value="ATP_synth_epsil_bac"/>
    <property type="match status" value="1"/>
</dbReference>
<evidence type="ECO:0000256" key="3">
    <source>
        <dbReference type="ARBA" id="ARBA00005712"/>
    </source>
</evidence>
<dbReference type="GO" id="GO:0012505">
    <property type="term" value="C:endomembrane system"/>
    <property type="evidence" value="ECO:0007669"/>
    <property type="project" value="UniProtKB-SubCell"/>
</dbReference>